<name>A0A1G2HRS8_9BACT</name>
<evidence type="ECO:0000313" key="2">
    <source>
        <dbReference type="Proteomes" id="UP000177190"/>
    </source>
</evidence>
<reference evidence="1 2" key="1">
    <citation type="journal article" date="2016" name="Nat. Commun.">
        <title>Thousands of microbial genomes shed light on interconnected biogeochemical processes in an aquifer system.</title>
        <authorList>
            <person name="Anantharaman K."/>
            <person name="Brown C.T."/>
            <person name="Hug L.A."/>
            <person name="Sharon I."/>
            <person name="Castelle C.J."/>
            <person name="Probst A.J."/>
            <person name="Thomas B.C."/>
            <person name="Singh A."/>
            <person name="Wilkins M.J."/>
            <person name="Karaoz U."/>
            <person name="Brodie E.L."/>
            <person name="Williams K.H."/>
            <person name="Hubbard S.S."/>
            <person name="Banfield J.F."/>
        </authorList>
    </citation>
    <scope>NUCLEOTIDE SEQUENCE [LARGE SCALE GENOMIC DNA]</scope>
</reference>
<proteinExistence type="predicted"/>
<dbReference type="SUPFAM" id="SSF56784">
    <property type="entry name" value="HAD-like"/>
    <property type="match status" value="1"/>
</dbReference>
<accession>A0A1G2HRS8</accession>
<protein>
    <submittedName>
        <fullName evidence="1">Uncharacterized protein</fullName>
    </submittedName>
</protein>
<dbReference type="Proteomes" id="UP000177190">
    <property type="component" value="Unassembled WGS sequence"/>
</dbReference>
<gene>
    <name evidence="1" type="ORF">A2812_01235</name>
</gene>
<dbReference type="Pfam" id="PF08282">
    <property type="entry name" value="Hydrolase_3"/>
    <property type="match status" value="1"/>
</dbReference>
<evidence type="ECO:0000313" key="1">
    <source>
        <dbReference type="EMBL" id="OGZ65177.1"/>
    </source>
</evidence>
<dbReference type="InterPro" id="IPR023214">
    <property type="entry name" value="HAD_sf"/>
</dbReference>
<dbReference type="EMBL" id="MHOM01000011">
    <property type="protein sequence ID" value="OGZ65177.1"/>
    <property type="molecule type" value="Genomic_DNA"/>
</dbReference>
<dbReference type="STRING" id="1802200.A2812_01235"/>
<sequence length="260" mass="29326">MGKPVIFVNTECLRPEYGGVDADYFLAMSKIASHRSDRFSGVFEGLRLCSDRDRNSTEIIADQLGIANSWHVIAGGAYFFNSTTREIKPHPAVNKKAKKDFRKILRWKVPRILRRYPFLEYCPGEDVCIVLENKKTGAFISLEKILPVIKETHLHDWRKSRSVLVTHSKNAIYIVPWIISYFSAVKFLAGFDDIDLSKSLAIGASKADISLFRCVGRTGCPSNALPECHEAVKQRRGKTSLKPCASGVLDIIEWYMGLQN</sequence>
<dbReference type="AlphaFoldDB" id="A0A1G2HRS8"/>
<dbReference type="Gene3D" id="3.40.50.1000">
    <property type="entry name" value="HAD superfamily/HAD-like"/>
    <property type="match status" value="1"/>
</dbReference>
<comment type="caution">
    <text evidence="1">The sequence shown here is derived from an EMBL/GenBank/DDBJ whole genome shotgun (WGS) entry which is preliminary data.</text>
</comment>
<organism evidence="1 2">
    <name type="scientific">Candidatus Staskawiczbacteria bacterium RIFCSPHIGHO2_01_FULL_36_16</name>
    <dbReference type="NCBI Taxonomy" id="1802200"/>
    <lineage>
        <taxon>Bacteria</taxon>
        <taxon>Candidatus Staskawicziibacteriota</taxon>
    </lineage>
</organism>
<dbReference type="Gene3D" id="3.90.1070.10">
    <property type="match status" value="1"/>
</dbReference>
<dbReference type="InterPro" id="IPR036412">
    <property type="entry name" value="HAD-like_sf"/>
</dbReference>